<protein>
    <recommendedName>
        <fullName evidence="2">Reverse transcriptase</fullName>
    </recommendedName>
</protein>
<dbReference type="OrthoDB" id="1305855at2759"/>
<dbReference type="PaxDb" id="4097-A0A1S3YVA1"/>
<gene>
    <name evidence="1" type="primary">LOC107779905</name>
</gene>
<dbReference type="KEGG" id="nta:107779905"/>
<sequence length="208" mass="24892">MVTKWNRETFGNIFYQKRRIIARISRIHRSPNYQFSNYMLHIEINLTTELNLILKNEEDFWKLKSKINWLNEGDASTRFFHTSTLNRRRRNRILSLKEENGNWLHDQKDIQATILGFFTDLYTTSHSQALWAFTNHSTMSPILSEGQKAFLDKPLELSEIKRAVFSYKPFKSPSPDGLHPFFYQRYWDIVGDSVTNFYKKMLLFKFYG</sequence>
<dbReference type="RefSeq" id="XP_016455892.1">
    <property type="nucleotide sequence ID" value="XM_016600406.1"/>
</dbReference>
<accession>A0A1S3YVA1</accession>
<dbReference type="STRING" id="4097.A0A1S3YVA1"/>
<evidence type="ECO:0000313" key="1">
    <source>
        <dbReference type="RefSeq" id="XP_016455892.1"/>
    </source>
</evidence>
<name>A0A1S3YVA1_TOBAC</name>
<dbReference type="OMA" id="WITEREE"/>
<proteinExistence type="predicted"/>
<dbReference type="AlphaFoldDB" id="A0A1S3YVA1"/>
<organism evidence="1">
    <name type="scientific">Nicotiana tabacum</name>
    <name type="common">Common tobacco</name>
    <dbReference type="NCBI Taxonomy" id="4097"/>
    <lineage>
        <taxon>Eukaryota</taxon>
        <taxon>Viridiplantae</taxon>
        <taxon>Streptophyta</taxon>
        <taxon>Embryophyta</taxon>
        <taxon>Tracheophyta</taxon>
        <taxon>Spermatophyta</taxon>
        <taxon>Magnoliopsida</taxon>
        <taxon>eudicotyledons</taxon>
        <taxon>Gunneridae</taxon>
        <taxon>Pentapetalae</taxon>
        <taxon>asterids</taxon>
        <taxon>lamiids</taxon>
        <taxon>Solanales</taxon>
        <taxon>Solanaceae</taxon>
        <taxon>Nicotianoideae</taxon>
        <taxon>Nicotianeae</taxon>
        <taxon>Nicotiana</taxon>
    </lineage>
</organism>
<reference evidence="1" key="1">
    <citation type="submission" date="2025-08" db="UniProtKB">
        <authorList>
            <consortium name="RefSeq"/>
        </authorList>
    </citation>
    <scope>IDENTIFICATION</scope>
</reference>
<evidence type="ECO:0008006" key="2">
    <source>
        <dbReference type="Google" id="ProtNLM"/>
    </source>
</evidence>